<evidence type="ECO:0000313" key="2">
    <source>
        <dbReference type="EMBL" id="KAK3337157.1"/>
    </source>
</evidence>
<evidence type="ECO:0000313" key="3">
    <source>
        <dbReference type="Proteomes" id="UP001286456"/>
    </source>
</evidence>
<keyword evidence="3" id="KW-1185">Reference proteome</keyword>
<reference evidence="2" key="1">
    <citation type="journal article" date="2023" name="Mol. Phylogenet. Evol.">
        <title>Genome-scale phylogeny and comparative genomics of the fungal order Sordariales.</title>
        <authorList>
            <person name="Hensen N."/>
            <person name="Bonometti L."/>
            <person name="Westerberg I."/>
            <person name="Brannstrom I.O."/>
            <person name="Guillou S."/>
            <person name="Cros-Aarteil S."/>
            <person name="Calhoun S."/>
            <person name="Haridas S."/>
            <person name="Kuo A."/>
            <person name="Mondo S."/>
            <person name="Pangilinan J."/>
            <person name="Riley R."/>
            <person name="LaButti K."/>
            <person name="Andreopoulos B."/>
            <person name="Lipzen A."/>
            <person name="Chen C."/>
            <person name="Yan M."/>
            <person name="Daum C."/>
            <person name="Ng V."/>
            <person name="Clum A."/>
            <person name="Steindorff A."/>
            <person name="Ohm R.A."/>
            <person name="Martin F."/>
            <person name="Silar P."/>
            <person name="Natvig D.O."/>
            <person name="Lalanne C."/>
            <person name="Gautier V."/>
            <person name="Ament-Velasquez S.L."/>
            <person name="Kruys A."/>
            <person name="Hutchinson M.I."/>
            <person name="Powell A.J."/>
            <person name="Barry K."/>
            <person name="Miller A.N."/>
            <person name="Grigoriev I.V."/>
            <person name="Debuchy R."/>
            <person name="Gladieux P."/>
            <person name="Hiltunen Thoren M."/>
            <person name="Johannesson H."/>
        </authorList>
    </citation>
    <scope>NUCLEOTIDE SEQUENCE</scope>
    <source>
        <strain evidence="2">SMH4131-1</strain>
    </source>
</reference>
<name>A0AAE0MLR3_9PEZI</name>
<comment type="caution">
    <text evidence="2">The sequence shown here is derived from an EMBL/GenBank/DDBJ whole genome shotgun (WGS) entry which is preliminary data.</text>
</comment>
<accession>A0AAE0MLR3</accession>
<organism evidence="2 3">
    <name type="scientific">Cercophora scortea</name>
    <dbReference type="NCBI Taxonomy" id="314031"/>
    <lineage>
        <taxon>Eukaryota</taxon>
        <taxon>Fungi</taxon>
        <taxon>Dikarya</taxon>
        <taxon>Ascomycota</taxon>
        <taxon>Pezizomycotina</taxon>
        <taxon>Sordariomycetes</taxon>
        <taxon>Sordariomycetidae</taxon>
        <taxon>Sordariales</taxon>
        <taxon>Lasiosphaeriaceae</taxon>
        <taxon>Cercophora</taxon>
    </lineage>
</organism>
<dbReference type="Proteomes" id="UP001286456">
    <property type="component" value="Unassembled WGS sequence"/>
</dbReference>
<gene>
    <name evidence="2" type="ORF">B0T19DRAFT_396804</name>
</gene>
<dbReference type="AlphaFoldDB" id="A0AAE0MLR3"/>
<sequence>MATSKHSASPLFLCISFAQQAVVPKRRQEAGLAETPVIDINNGGASRVQGGKAFLSSVNGREWRGKEELGSTTGAATTTTTTDRQGHQPFEPAPGSRTQHSQVAGCHCVVQYKPVLDVIPSRSNGAGEADDKNGGAFGSLLTSMCGTMVSRAGETHVFRMDGELENENWRRGVHYWSLYLICV</sequence>
<dbReference type="EMBL" id="JAUEPO010000001">
    <property type="protein sequence ID" value="KAK3337157.1"/>
    <property type="molecule type" value="Genomic_DNA"/>
</dbReference>
<reference evidence="2" key="2">
    <citation type="submission" date="2023-06" db="EMBL/GenBank/DDBJ databases">
        <authorList>
            <consortium name="Lawrence Berkeley National Laboratory"/>
            <person name="Haridas S."/>
            <person name="Hensen N."/>
            <person name="Bonometti L."/>
            <person name="Westerberg I."/>
            <person name="Brannstrom I.O."/>
            <person name="Guillou S."/>
            <person name="Cros-Aarteil S."/>
            <person name="Calhoun S."/>
            <person name="Kuo A."/>
            <person name="Mondo S."/>
            <person name="Pangilinan J."/>
            <person name="Riley R."/>
            <person name="Labutti K."/>
            <person name="Andreopoulos B."/>
            <person name="Lipzen A."/>
            <person name="Chen C."/>
            <person name="Yanf M."/>
            <person name="Daum C."/>
            <person name="Ng V."/>
            <person name="Clum A."/>
            <person name="Steindorff A."/>
            <person name="Ohm R."/>
            <person name="Martin F."/>
            <person name="Silar P."/>
            <person name="Natvig D."/>
            <person name="Lalanne C."/>
            <person name="Gautier V."/>
            <person name="Ament-Velasquez S.L."/>
            <person name="Kruys A."/>
            <person name="Hutchinson M.I."/>
            <person name="Powell A.J."/>
            <person name="Barry K."/>
            <person name="Miller A.N."/>
            <person name="Grigoriev I.V."/>
            <person name="Debuchy R."/>
            <person name="Gladieux P."/>
            <person name="Thoren M.H."/>
            <person name="Johannesson H."/>
        </authorList>
    </citation>
    <scope>NUCLEOTIDE SEQUENCE</scope>
    <source>
        <strain evidence="2">SMH4131-1</strain>
    </source>
</reference>
<feature type="compositionally biased region" description="Low complexity" evidence="1">
    <location>
        <begin position="72"/>
        <end position="82"/>
    </location>
</feature>
<evidence type="ECO:0000256" key="1">
    <source>
        <dbReference type="SAM" id="MobiDB-lite"/>
    </source>
</evidence>
<feature type="region of interest" description="Disordered" evidence="1">
    <location>
        <begin position="61"/>
        <end position="98"/>
    </location>
</feature>
<proteinExistence type="predicted"/>
<protein>
    <submittedName>
        <fullName evidence="2">Uncharacterized protein</fullName>
    </submittedName>
</protein>